<feature type="region of interest" description="Disordered" evidence="1">
    <location>
        <begin position="18"/>
        <end position="72"/>
    </location>
</feature>
<proteinExistence type="predicted"/>
<protein>
    <submittedName>
        <fullName evidence="2">Uncharacterized protein</fullName>
    </submittedName>
</protein>
<dbReference type="EMBL" id="BAAANS010000078">
    <property type="protein sequence ID" value="GAA2121350.1"/>
    <property type="molecule type" value="Genomic_DNA"/>
</dbReference>
<feature type="compositionally biased region" description="Low complexity" evidence="1">
    <location>
        <begin position="52"/>
        <end position="65"/>
    </location>
</feature>
<evidence type="ECO:0000313" key="3">
    <source>
        <dbReference type="Proteomes" id="UP001500897"/>
    </source>
</evidence>
<name>A0ABP5JSK8_9ACTN</name>
<keyword evidence="3" id="KW-1185">Reference proteome</keyword>
<gene>
    <name evidence="2" type="ORF">GCM10009759_70960</name>
</gene>
<reference evidence="3" key="1">
    <citation type="journal article" date="2019" name="Int. J. Syst. Evol. Microbiol.">
        <title>The Global Catalogue of Microorganisms (GCM) 10K type strain sequencing project: providing services to taxonomists for standard genome sequencing and annotation.</title>
        <authorList>
            <consortium name="The Broad Institute Genomics Platform"/>
            <consortium name="The Broad Institute Genome Sequencing Center for Infectious Disease"/>
            <person name="Wu L."/>
            <person name="Ma J."/>
        </authorList>
    </citation>
    <scope>NUCLEOTIDE SEQUENCE [LARGE SCALE GENOMIC DNA]</scope>
    <source>
        <strain evidence="3">JCM 14559</strain>
    </source>
</reference>
<sequence length="72" mass="7780">MTGRQLPDELDRRLAAELVPQCPAPPRRRTRPAGPAASPAPDPRAAEHRAELLAALRTPRPRTTPSPKETAA</sequence>
<evidence type="ECO:0000313" key="2">
    <source>
        <dbReference type="EMBL" id="GAA2121350.1"/>
    </source>
</evidence>
<organism evidence="2 3">
    <name type="scientific">Kitasatospora saccharophila</name>
    <dbReference type="NCBI Taxonomy" id="407973"/>
    <lineage>
        <taxon>Bacteria</taxon>
        <taxon>Bacillati</taxon>
        <taxon>Actinomycetota</taxon>
        <taxon>Actinomycetes</taxon>
        <taxon>Kitasatosporales</taxon>
        <taxon>Streptomycetaceae</taxon>
        <taxon>Kitasatospora</taxon>
    </lineage>
</organism>
<dbReference type="RefSeq" id="WP_344558328.1">
    <property type="nucleotide sequence ID" value="NZ_BAAANS010000078.1"/>
</dbReference>
<evidence type="ECO:0000256" key="1">
    <source>
        <dbReference type="SAM" id="MobiDB-lite"/>
    </source>
</evidence>
<comment type="caution">
    <text evidence="2">The sequence shown here is derived from an EMBL/GenBank/DDBJ whole genome shotgun (WGS) entry which is preliminary data.</text>
</comment>
<dbReference type="Proteomes" id="UP001500897">
    <property type="component" value="Unassembled WGS sequence"/>
</dbReference>
<accession>A0ABP5JSK8</accession>